<evidence type="ECO:0000259" key="5">
    <source>
        <dbReference type="PROSITE" id="PS50887"/>
    </source>
</evidence>
<keyword evidence="2" id="KW-0812">Transmembrane</keyword>
<dbReference type="SUPFAM" id="SSF55073">
    <property type="entry name" value="Nucleotide cyclase"/>
    <property type="match status" value="1"/>
</dbReference>
<accession>A0A7Y6NLY8</accession>
<dbReference type="PROSITE" id="PS50113">
    <property type="entry name" value="PAC"/>
    <property type="match status" value="1"/>
</dbReference>
<dbReference type="InterPro" id="IPR000700">
    <property type="entry name" value="PAS-assoc_C"/>
</dbReference>
<reference evidence="6 7" key="1">
    <citation type="submission" date="2020-06" db="EMBL/GenBank/DDBJ databases">
        <title>Schlegella sp. ID0723 isolated from air conditioner.</title>
        <authorList>
            <person name="Kim D.Y."/>
            <person name="Kim D.-U."/>
        </authorList>
    </citation>
    <scope>NUCLEOTIDE SEQUENCE [LARGE SCALE GENOMIC DNA]</scope>
    <source>
        <strain evidence="6 7">ID0723</strain>
    </source>
</reference>
<evidence type="ECO:0000256" key="2">
    <source>
        <dbReference type="SAM" id="Phobius"/>
    </source>
</evidence>
<dbReference type="RefSeq" id="WP_176067577.1">
    <property type="nucleotide sequence ID" value="NZ_JABWMJ010000003.1"/>
</dbReference>
<dbReference type="InterPro" id="IPR000160">
    <property type="entry name" value="GGDEF_dom"/>
</dbReference>
<dbReference type="Proteomes" id="UP000529637">
    <property type="component" value="Unassembled WGS sequence"/>
</dbReference>
<dbReference type="PROSITE" id="PS50112">
    <property type="entry name" value="PAS"/>
    <property type="match status" value="2"/>
</dbReference>
<keyword evidence="7" id="KW-1185">Reference proteome</keyword>
<evidence type="ECO:0000256" key="1">
    <source>
        <dbReference type="SAM" id="MobiDB-lite"/>
    </source>
</evidence>
<name>A0A7Y6NLY8_9BURK</name>
<dbReference type="Pfam" id="PF08448">
    <property type="entry name" value="PAS_4"/>
    <property type="match status" value="2"/>
</dbReference>
<keyword evidence="2" id="KW-0472">Membrane</keyword>
<dbReference type="AlphaFoldDB" id="A0A7Y6NLY8"/>
<evidence type="ECO:0000259" key="3">
    <source>
        <dbReference type="PROSITE" id="PS50112"/>
    </source>
</evidence>
<dbReference type="Gene3D" id="3.30.70.270">
    <property type="match status" value="1"/>
</dbReference>
<dbReference type="CDD" id="cd00130">
    <property type="entry name" value="PAS"/>
    <property type="match status" value="2"/>
</dbReference>
<evidence type="ECO:0000313" key="6">
    <source>
        <dbReference type="EMBL" id="NUZ05527.1"/>
    </source>
</evidence>
<comment type="caution">
    <text evidence="6">The sequence shown here is derived from an EMBL/GenBank/DDBJ whole genome shotgun (WGS) entry which is preliminary data.</text>
</comment>
<feature type="domain" description="PAC" evidence="4">
    <location>
        <begin position="536"/>
        <end position="589"/>
    </location>
</feature>
<dbReference type="InterPro" id="IPR013656">
    <property type="entry name" value="PAS_4"/>
</dbReference>
<feature type="transmembrane region" description="Helical" evidence="2">
    <location>
        <begin position="303"/>
        <end position="322"/>
    </location>
</feature>
<dbReference type="CDD" id="cd12914">
    <property type="entry name" value="PDC1_DGC_like"/>
    <property type="match status" value="1"/>
</dbReference>
<sequence length="781" mass="86089">MSEPSDDLARASPRLPGAALAWVWFGTVALLVVVIAALVLLHSRRDIERREGDRLQVQARVVADNMRQQIDGIDEALLGVREHLEQGGELKDSPLMLVRHVVAVTDALPGLRTLLVIDRDGVVTAASRPEFVGGRVAERAYFTEAREHAGRDLLHLSPPFRTVDGSWLVALTRTLRDEHGAFAGAVTASLDPAYFDVVMRSVLYADDMRTTLVHGNGVVFMTIPVSALAGNDLRRPGSFFMRHRESGEAATLLSGVSMSNGDARIVASRTLQREARPLDPPLVIQVSRGSDAVFAAWREQRNALVAILVLVGVGSAGVLALLQRRRREFAALEARARREREEHDRRIRMITDNLPALVAYIDSDERYRFANATYRGFFKLNPQRLVGRTMAEVFGPLYHEVQPHIASALAGEACSYERHATERGLDLYLRVDYVPDFAADGRVVGFYSMSMDITEAKRAELERTASERRLQAITDNLPVLISYIDADERIRFLNATFKQWTGIEVSAALGRKVADVVGPALYAQRSDHIQRALAGERIEFELTWRRDGRERCLHNVYVPDVDADGRTIGIYTLSGDVTAMKSVERQLFALARVDALTGLSNRAHFNETLADALARADRSGDAIALMFLDIDYFKRINDTFGHPAGDAVLKEVAARLQAVVRKTDVVARFAGDEFVVILEGLHEADEVQRLAVTVLRQFDRPIALDAGDLSITASIGIAFHDGPPITAAELLARADEGLYEAKGAGRNRSVFMRTGPRGRPSGITMSGTRVTLPAGLDDTTH</sequence>
<dbReference type="Pfam" id="PF00990">
    <property type="entry name" value="GGDEF"/>
    <property type="match status" value="1"/>
</dbReference>
<dbReference type="InterPro" id="IPR043128">
    <property type="entry name" value="Rev_trsase/Diguanyl_cyclase"/>
</dbReference>
<dbReference type="InterPro" id="IPR000014">
    <property type="entry name" value="PAS"/>
</dbReference>
<dbReference type="GO" id="GO:0003824">
    <property type="term" value="F:catalytic activity"/>
    <property type="evidence" value="ECO:0007669"/>
    <property type="project" value="UniProtKB-ARBA"/>
</dbReference>
<feature type="transmembrane region" description="Helical" evidence="2">
    <location>
        <begin position="20"/>
        <end position="41"/>
    </location>
</feature>
<dbReference type="SMART" id="SM00091">
    <property type="entry name" value="PAS"/>
    <property type="match status" value="2"/>
</dbReference>
<feature type="region of interest" description="Disordered" evidence="1">
    <location>
        <begin position="749"/>
        <end position="781"/>
    </location>
</feature>
<dbReference type="NCBIfam" id="TIGR00229">
    <property type="entry name" value="sensory_box"/>
    <property type="match status" value="2"/>
</dbReference>
<proteinExistence type="predicted"/>
<dbReference type="SMART" id="SM00267">
    <property type="entry name" value="GGDEF"/>
    <property type="match status" value="1"/>
</dbReference>
<feature type="domain" description="PAS" evidence="3">
    <location>
        <begin position="466"/>
        <end position="536"/>
    </location>
</feature>
<organism evidence="6 7">
    <name type="scientific">Piscinibacter koreensis</name>
    <dbReference type="NCBI Taxonomy" id="2742824"/>
    <lineage>
        <taxon>Bacteria</taxon>
        <taxon>Pseudomonadati</taxon>
        <taxon>Pseudomonadota</taxon>
        <taxon>Betaproteobacteria</taxon>
        <taxon>Burkholderiales</taxon>
        <taxon>Sphaerotilaceae</taxon>
        <taxon>Piscinibacter</taxon>
    </lineage>
</organism>
<evidence type="ECO:0000259" key="4">
    <source>
        <dbReference type="PROSITE" id="PS50113"/>
    </source>
</evidence>
<dbReference type="Gene3D" id="3.30.450.20">
    <property type="entry name" value="PAS domain"/>
    <property type="match status" value="3"/>
</dbReference>
<evidence type="ECO:0000313" key="7">
    <source>
        <dbReference type="Proteomes" id="UP000529637"/>
    </source>
</evidence>
<dbReference type="CDD" id="cd01949">
    <property type="entry name" value="GGDEF"/>
    <property type="match status" value="1"/>
</dbReference>
<dbReference type="SUPFAM" id="SSF55785">
    <property type="entry name" value="PYP-like sensor domain (PAS domain)"/>
    <property type="match status" value="2"/>
</dbReference>
<dbReference type="EMBL" id="JABWMJ010000003">
    <property type="protein sequence ID" value="NUZ05527.1"/>
    <property type="molecule type" value="Genomic_DNA"/>
</dbReference>
<feature type="domain" description="PAS" evidence="3">
    <location>
        <begin position="343"/>
        <end position="396"/>
    </location>
</feature>
<protein>
    <submittedName>
        <fullName evidence="6">Diguanylate cyclase</fullName>
    </submittedName>
</protein>
<dbReference type="FunFam" id="3.30.70.270:FF:000001">
    <property type="entry name" value="Diguanylate cyclase domain protein"/>
    <property type="match status" value="1"/>
</dbReference>
<dbReference type="InterPro" id="IPR029787">
    <property type="entry name" value="Nucleotide_cyclase"/>
</dbReference>
<dbReference type="InterPro" id="IPR052155">
    <property type="entry name" value="Biofilm_reg_signaling"/>
</dbReference>
<keyword evidence="2" id="KW-1133">Transmembrane helix</keyword>
<gene>
    <name evidence="6" type="ORF">HQN59_07100</name>
</gene>
<dbReference type="PANTHER" id="PTHR44757:SF2">
    <property type="entry name" value="BIOFILM ARCHITECTURE MAINTENANCE PROTEIN MBAA"/>
    <property type="match status" value="1"/>
</dbReference>
<feature type="domain" description="GGDEF" evidence="5">
    <location>
        <begin position="621"/>
        <end position="754"/>
    </location>
</feature>
<dbReference type="NCBIfam" id="TIGR00254">
    <property type="entry name" value="GGDEF"/>
    <property type="match status" value="1"/>
</dbReference>
<dbReference type="PROSITE" id="PS50887">
    <property type="entry name" value="GGDEF"/>
    <property type="match status" value="1"/>
</dbReference>
<dbReference type="PANTHER" id="PTHR44757">
    <property type="entry name" value="DIGUANYLATE CYCLASE DGCP"/>
    <property type="match status" value="1"/>
</dbReference>
<dbReference type="InterPro" id="IPR035965">
    <property type="entry name" value="PAS-like_dom_sf"/>
</dbReference>